<comment type="caution">
    <text evidence="1">The sequence shown here is derived from an EMBL/GenBank/DDBJ whole genome shotgun (WGS) entry which is preliminary data.</text>
</comment>
<evidence type="ECO:0000313" key="1">
    <source>
        <dbReference type="EMBL" id="KAI0064488.1"/>
    </source>
</evidence>
<dbReference type="Proteomes" id="UP000814140">
    <property type="component" value="Unassembled WGS sequence"/>
</dbReference>
<sequence length="122" mass="13252">MSLQDVATRYGDRTTSTVVLLAQWNIFHASETLATSMQAALYALFSPSWVLSMSMLASEASEDDLSSRSVSPGDRRFAFRTGPVLQSSLLLDGLRGSPVSSPSSQQSSQPVMKSTMRNGYRP</sequence>
<reference evidence="1" key="1">
    <citation type="submission" date="2021-03" db="EMBL/GenBank/DDBJ databases">
        <authorList>
            <consortium name="DOE Joint Genome Institute"/>
            <person name="Ahrendt S."/>
            <person name="Looney B.P."/>
            <person name="Miyauchi S."/>
            <person name="Morin E."/>
            <person name="Drula E."/>
            <person name="Courty P.E."/>
            <person name="Chicoki N."/>
            <person name="Fauchery L."/>
            <person name="Kohler A."/>
            <person name="Kuo A."/>
            <person name="Labutti K."/>
            <person name="Pangilinan J."/>
            <person name="Lipzen A."/>
            <person name="Riley R."/>
            <person name="Andreopoulos W."/>
            <person name="He G."/>
            <person name="Johnson J."/>
            <person name="Barry K.W."/>
            <person name="Grigoriev I.V."/>
            <person name="Nagy L."/>
            <person name="Hibbett D."/>
            <person name="Henrissat B."/>
            <person name="Matheny P.B."/>
            <person name="Labbe J."/>
            <person name="Martin F."/>
        </authorList>
    </citation>
    <scope>NUCLEOTIDE SEQUENCE</scope>
    <source>
        <strain evidence="1">HHB10654</strain>
    </source>
</reference>
<dbReference type="EMBL" id="MU277198">
    <property type="protein sequence ID" value="KAI0064488.1"/>
    <property type="molecule type" value="Genomic_DNA"/>
</dbReference>
<protein>
    <submittedName>
        <fullName evidence="1">Uncharacterized protein</fullName>
    </submittedName>
</protein>
<proteinExistence type="predicted"/>
<name>A0ACB8T7H5_9AGAM</name>
<organism evidence="1 2">
    <name type="scientific">Artomyces pyxidatus</name>
    <dbReference type="NCBI Taxonomy" id="48021"/>
    <lineage>
        <taxon>Eukaryota</taxon>
        <taxon>Fungi</taxon>
        <taxon>Dikarya</taxon>
        <taxon>Basidiomycota</taxon>
        <taxon>Agaricomycotina</taxon>
        <taxon>Agaricomycetes</taxon>
        <taxon>Russulales</taxon>
        <taxon>Auriscalpiaceae</taxon>
        <taxon>Artomyces</taxon>
    </lineage>
</organism>
<accession>A0ACB8T7H5</accession>
<reference evidence="1" key="2">
    <citation type="journal article" date="2022" name="New Phytol.">
        <title>Evolutionary transition to the ectomycorrhizal habit in the genomes of a hyperdiverse lineage of mushroom-forming fungi.</title>
        <authorList>
            <person name="Looney B."/>
            <person name="Miyauchi S."/>
            <person name="Morin E."/>
            <person name="Drula E."/>
            <person name="Courty P.E."/>
            <person name="Kohler A."/>
            <person name="Kuo A."/>
            <person name="LaButti K."/>
            <person name="Pangilinan J."/>
            <person name="Lipzen A."/>
            <person name="Riley R."/>
            <person name="Andreopoulos W."/>
            <person name="He G."/>
            <person name="Johnson J."/>
            <person name="Nolan M."/>
            <person name="Tritt A."/>
            <person name="Barry K.W."/>
            <person name="Grigoriev I.V."/>
            <person name="Nagy L.G."/>
            <person name="Hibbett D."/>
            <person name="Henrissat B."/>
            <person name="Matheny P.B."/>
            <person name="Labbe J."/>
            <person name="Martin F.M."/>
        </authorList>
    </citation>
    <scope>NUCLEOTIDE SEQUENCE</scope>
    <source>
        <strain evidence="1">HHB10654</strain>
    </source>
</reference>
<gene>
    <name evidence="1" type="ORF">BV25DRAFT_242992</name>
</gene>
<evidence type="ECO:0000313" key="2">
    <source>
        <dbReference type="Proteomes" id="UP000814140"/>
    </source>
</evidence>
<keyword evidence="2" id="KW-1185">Reference proteome</keyword>